<evidence type="ECO:0000256" key="1">
    <source>
        <dbReference type="SAM" id="Phobius"/>
    </source>
</evidence>
<protein>
    <submittedName>
        <fullName evidence="2">Uncharacterized protein</fullName>
    </submittedName>
</protein>
<gene>
    <name evidence="2" type="ORF">KI809_10160</name>
</gene>
<name>A0AAW4L529_9BACT</name>
<keyword evidence="3" id="KW-1185">Reference proteome</keyword>
<keyword evidence="1" id="KW-0812">Transmembrane</keyword>
<dbReference type="AlphaFoldDB" id="A0AAW4L529"/>
<sequence length="54" mass="5878">MIMLLGGRLLTCYSLRCIRAAFLGFVPVSALALLYICTQQRERSVMTAEPAASA</sequence>
<organism evidence="2 3">
    <name type="scientific">Geoanaerobacter pelophilus</name>
    <dbReference type="NCBI Taxonomy" id="60036"/>
    <lineage>
        <taxon>Bacteria</taxon>
        <taxon>Pseudomonadati</taxon>
        <taxon>Thermodesulfobacteriota</taxon>
        <taxon>Desulfuromonadia</taxon>
        <taxon>Geobacterales</taxon>
        <taxon>Geobacteraceae</taxon>
        <taxon>Geoanaerobacter</taxon>
    </lineage>
</organism>
<keyword evidence="1" id="KW-0472">Membrane</keyword>
<evidence type="ECO:0000313" key="3">
    <source>
        <dbReference type="Proteomes" id="UP000811899"/>
    </source>
</evidence>
<feature type="transmembrane region" description="Helical" evidence="1">
    <location>
        <begin position="20"/>
        <end position="37"/>
    </location>
</feature>
<keyword evidence="1" id="KW-1133">Transmembrane helix</keyword>
<proteinExistence type="predicted"/>
<dbReference type="EMBL" id="JAHCVJ010000003">
    <property type="protein sequence ID" value="MBT0664662.1"/>
    <property type="molecule type" value="Genomic_DNA"/>
</dbReference>
<comment type="caution">
    <text evidence="2">The sequence shown here is derived from an EMBL/GenBank/DDBJ whole genome shotgun (WGS) entry which is preliminary data.</text>
</comment>
<evidence type="ECO:0000313" key="2">
    <source>
        <dbReference type="EMBL" id="MBT0664662.1"/>
    </source>
</evidence>
<accession>A0AAW4L529</accession>
<dbReference type="RefSeq" id="WP_214171417.1">
    <property type="nucleotide sequence ID" value="NZ_JAHCVJ010000003.1"/>
</dbReference>
<dbReference type="Proteomes" id="UP000811899">
    <property type="component" value="Unassembled WGS sequence"/>
</dbReference>
<reference evidence="2 3" key="1">
    <citation type="submission" date="2021-05" db="EMBL/GenBank/DDBJ databases">
        <title>The draft genome of Geobacter pelophilus DSM 12255.</title>
        <authorList>
            <person name="Xu Z."/>
            <person name="Masuda Y."/>
            <person name="Itoh H."/>
            <person name="Senoo K."/>
        </authorList>
    </citation>
    <scope>NUCLEOTIDE SEQUENCE [LARGE SCALE GENOMIC DNA]</scope>
    <source>
        <strain evidence="2 3">DSM 12255</strain>
    </source>
</reference>